<feature type="domain" description="DUF7134" evidence="11">
    <location>
        <begin position="17"/>
        <end position="166"/>
    </location>
</feature>
<dbReference type="PANTHER" id="PTHR24421:SF10">
    <property type="entry name" value="NITRATE_NITRITE SENSOR PROTEIN NARQ"/>
    <property type="match status" value="1"/>
</dbReference>
<feature type="transmembrane region" description="Helical" evidence="9">
    <location>
        <begin position="20"/>
        <end position="37"/>
    </location>
</feature>
<proteinExistence type="predicted"/>
<evidence type="ECO:0000256" key="5">
    <source>
        <dbReference type="ARBA" id="ARBA00022741"/>
    </source>
</evidence>
<dbReference type="Pfam" id="PF07730">
    <property type="entry name" value="HisKA_3"/>
    <property type="match status" value="1"/>
</dbReference>
<evidence type="ECO:0000259" key="11">
    <source>
        <dbReference type="Pfam" id="PF23539"/>
    </source>
</evidence>
<dbReference type="GO" id="GO:0046983">
    <property type="term" value="F:protein dimerization activity"/>
    <property type="evidence" value="ECO:0007669"/>
    <property type="project" value="InterPro"/>
</dbReference>
<protein>
    <recommendedName>
        <fullName evidence="2">histidine kinase</fullName>
        <ecNumber evidence="2">2.7.13.3</ecNumber>
    </recommendedName>
</protein>
<accession>A0A852RSK3</accession>
<evidence type="ECO:0000256" key="9">
    <source>
        <dbReference type="SAM" id="Phobius"/>
    </source>
</evidence>
<keyword evidence="13" id="KW-1185">Reference proteome</keyword>
<keyword evidence="7" id="KW-0067">ATP-binding</keyword>
<evidence type="ECO:0000256" key="6">
    <source>
        <dbReference type="ARBA" id="ARBA00022777"/>
    </source>
</evidence>
<dbReference type="Pfam" id="PF23539">
    <property type="entry name" value="DUF7134"/>
    <property type="match status" value="1"/>
</dbReference>
<dbReference type="InterPro" id="IPR036890">
    <property type="entry name" value="HATPase_C_sf"/>
</dbReference>
<dbReference type="CDD" id="cd16917">
    <property type="entry name" value="HATPase_UhpB-NarQ-NarX-like"/>
    <property type="match status" value="1"/>
</dbReference>
<dbReference type="SUPFAM" id="SSF55874">
    <property type="entry name" value="ATPase domain of HSP90 chaperone/DNA topoisomerase II/histidine kinase"/>
    <property type="match status" value="1"/>
</dbReference>
<feature type="transmembrane region" description="Helical" evidence="9">
    <location>
        <begin position="109"/>
        <end position="131"/>
    </location>
</feature>
<evidence type="ECO:0000256" key="8">
    <source>
        <dbReference type="ARBA" id="ARBA00023012"/>
    </source>
</evidence>
<keyword evidence="4" id="KW-0808">Transferase</keyword>
<gene>
    <name evidence="12" type="ORF">BJ958_005054</name>
</gene>
<dbReference type="GO" id="GO:0000155">
    <property type="term" value="F:phosphorelay sensor kinase activity"/>
    <property type="evidence" value="ECO:0007669"/>
    <property type="project" value="InterPro"/>
</dbReference>
<dbReference type="AlphaFoldDB" id="A0A852RSK3"/>
<evidence type="ECO:0000256" key="2">
    <source>
        <dbReference type="ARBA" id="ARBA00012438"/>
    </source>
</evidence>
<dbReference type="GO" id="GO:0016020">
    <property type="term" value="C:membrane"/>
    <property type="evidence" value="ECO:0007669"/>
    <property type="project" value="InterPro"/>
</dbReference>
<comment type="catalytic activity">
    <reaction evidence="1">
        <text>ATP + protein L-histidine = ADP + protein N-phospho-L-histidine.</text>
        <dbReference type="EC" id="2.7.13.3"/>
    </reaction>
</comment>
<dbReference type="PANTHER" id="PTHR24421">
    <property type="entry name" value="NITRATE/NITRITE SENSOR PROTEIN NARX-RELATED"/>
    <property type="match status" value="1"/>
</dbReference>
<keyword evidence="9" id="KW-0812">Transmembrane</keyword>
<dbReference type="RefSeq" id="WP_179729537.1">
    <property type="nucleotide sequence ID" value="NZ_BAABEF010000001.1"/>
</dbReference>
<evidence type="ECO:0000259" key="10">
    <source>
        <dbReference type="Pfam" id="PF07730"/>
    </source>
</evidence>
<reference evidence="12 13" key="1">
    <citation type="submission" date="2020-07" db="EMBL/GenBank/DDBJ databases">
        <title>Sequencing the genomes of 1000 actinobacteria strains.</title>
        <authorList>
            <person name="Klenk H.-P."/>
        </authorList>
    </citation>
    <scope>NUCLEOTIDE SEQUENCE [LARGE SCALE GENOMIC DNA]</scope>
    <source>
        <strain evidence="12 13">DSM 19082</strain>
    </source>
</reference>
<comment type="caution">
    <text evidence="12">The sequence shown here is derived from an EMBL/GenBank/DDBJ whole genome shotgun (WGS) entry which is preliminary data.</text>
</comment>
<evidence type="ECO:0000313" key="13">
    <source>
        <dbReference type="Proteomes" id="UP000582231"/>
    </source>
</evidence>
<keyword evidence="6 12" id="KW-0418">Kinase</keyword>
<dbReference type="Gene3D" id="3.30.565.10">
    <property type="entry name" value="Histidine kinase-like ATPase, C-terminal domain"/>
    <property type="match status" value="1"/>
</dbReference>
<dbReference type="Gene3D" id="1.20.5.1930">
    <property type="match status" value="1"/>
</dbReference>
<evidence type="ECO:0000256" key="1">
    <source>
        <dbReference type="ARBA" id="ARBA00000085"/>
    </source>
</evidence>
<evidence type="ECO:0000256" key="3">
    <source>
        <dbReference type="ARBA" id="ARBA00022553"/>
    </source>
</evidence>
<dbReference type="InterPro" id="IPR050482">
    <property type="entry name" value="Sensor_HK_TwoCompSys"/>
</dbReference>
<dbReference type="EMBL" id="JACCBF010000001">
    <property type="protein sequence ID" value="NYD33508.1"/>
    <property type="molecule type" value="Genomic_DNA"/>
</dbReference>
<sequence>MSGAIDTAVWQDSRPTRAQVLFDVVTAAGFGLFALLAQLTQGGFTLVAAGLLVVALAVRRWWLPGMVALALAAAVGQLVDREIAFVADTAYFPLFFTLGASQRRGVRRFGLAAGVVATGVAGAAMALNAQLSREWFASASETAFAAVSTAAMCAVFTLGGWLVGYLRWQSRQTVQARVDAALEARVNAVEQQRLAEILRQEAERSRIAADMHDVVAHSWAVVAAQADGARYGLRTHPEEAEGALRTIGETARTAMADVRRLLTQLRDRETDPVPLDFERRGELLGRMRASGMTIVETSYGTPPEHRLLTVTAHRILGEALTNALKHGDLARPVEVSEDWTHGYRLRVRNTIPPGAPREGEHGGHGIAGMAERAEVAGGTFASRRLPPEAGRPATWEVAAFIPTTEDE</sequence>
<keyword evidence="9" id="KW-1133">Transmembrane helix</keyword>
<feature type="transmembrane region" description="Helical" evidence="9">
    <location>
        <begin position="44"/>
        <end position="63"/>
    </location>
</feature>
<feature type="transmembrane region" description="Helical" evidence="9">
    <location>
        <begin position="143"/>
        <end position="166"/>
    </location>
</feature>
<evidence type="ECO:0000256" key="4">
    <source>
        <dbReference type="ARBA" id="ARBA00022679"/>
    </source>
</evidence>
<keyword evidence="5" id="KW-0547">Nucleotide-binding</keyword>
<dbReference type="Proteomes" id="UP000582231">
    <property type="component" value="Unassembled WGS sequence"/>
</dbReference>
<dbReference type="InterPro" id="IPR011712">
    <property type="entry name" value="Sig_transdc_His_kin_sub3_dim/P"/>
</dbReference>
<dbReference type="InterPro" id="IPR055558">
    <property type="entry name" value="DUF7134"/>
</dbReference>
<dbReference type="EC" id="2.7.13.3" evidence="2"/>
<name>A0A852RSK3_9ACTN</name>
<feature type="domain" description="Signal transduction histidine kinase subgroup 3 dimerisation and phosphoacceptor" evidence="10">
    <location>
        <begin position="203"/>
        <end position="268"/>
    </location>
</feature>
<feature type="transmembrane region" description="Helical" evidence="9">
    <location>
        <begin position="83"/>
        <end position="100"/>
    </location>
</feature>
<keyword evidence="3" id="KW-0597">Phosphoprotein</keyword>
<keyword evidence="9" id="KW-0472">Membrane</keyword>
<evidence type="ECO:0000256" key="7">
    <source>
        <dbReference type="ARBA" id="ARBA00022840"/>
    </source>
</evidence>
<organism evidence="12 13">
    <name type="scientific">Nocardioides kongjuensis</name>
    <dbReference type="NCBI Taxonomy" id="349522"/>
    <lineage>
        <taxon>Bacteria</taxon>
        <taxon>Bacillati</taxon>
        <taxon>Actinomycetota</taxon>
        <taxon>Actinomycetes</taxon>
        <taxon>Propionibacteriales</taxon>
        <taxon>Nocardioidaceae</taxon>
        <taxon>Nocardioides</taxon>
    </lineage>
</organism>
<dbReference type="GO" id="GO:0005524">
    <property type="term" value="F:ATP binding"/>
    <property type="evidence" value="ECO:0007669"/>
    <property type="project" value="UniProtKB-KW"/>
</dbReference>
<keyword evidence="8" id="KW-0902">Two-component regulatory system</keyword>
<evidence type="ECO:0000313" key="12">
    <source>
        <dbReference type="EMBL" id="NYD33508.1"/>
    </source>
</evidence>